<evidence type="ECO:0000256" key="5">
    <source>
        <dbReference type="ARBA" id="ARBA00022833"/>
    </source>
</evidence>
<dbReference type="STRING" id="48709.A0A1D2MF28"/>
<keyword evidence="6" id="KW-0539">Nucleus</keyword>
<accession>A0A1D2MF28</accession>
<organism evidence="10 11">
    <name type="scientific">Orchesella cincta</name>
    <name type="common">Springtail</name>
    <name type="synonym">Podura cincta</name>
    <dbReference type="NCBI Taxonomy" id="48709"/>
    <lineage>
        <taxon>Eukaryota</taxon>
        <taxon>Metazoa</taxon>
        <taxon>Ecdysozoa</taxon>
        <taxon>Arthropoda</taxon>
        <taxon>Hexapoda</taxon>
        <taxon>Collembola</taxon>
        <taxon>Entomobryomorpha</taxon>
        <taxon>Entomobryoidea</taxon>
        <taxon>Orchesellidae</taxon>
        <taxon>Orchesellinae</taxon>
        <taxon>Orchesella</taxon>
    </lineage>
</organism>
<name>A0A1D2MF28_ORCCI</name>
<feature type="region of interest" description="Disordered" evidence="8">
    <location>
        <begin position="1"/>
        <end position="26"/>
    </location>
</feature>
<evidence type="ECO:0000256" key="7">
    <source>
        <dbReference type="PROSITE-ProRule" id="PRU00042"/>
    </source>
</evidence>
<feature type="domain" description="C2H2-type" evidence="9">
    <location>
        <begin position="122"/>
        <end position="149"/>
    </location>
</feature>
<evidence type="ECO:0000256" key="8">
    <source>
        <dbReference type="SAM" id="MobiDB-lite"/>
    </source>
</evidence>
<dbReference type="GO" id="GO:0000981">
    <property type="term" value="F:DNA-binding transcription factor activity, RNA polymerase II-specific"/>
    <property type="evidence" value="ECO:0007669"/>
    <property type="project" value="TreeGrafter"/>
</dbReference>
<reference evidence="10 11" key="1">
    <citation type="journal article" date="2016" name="Genome Biol. Evol.">
        <title>Gene Family Evolution Reflects Adaptation to Soil Environmental Stressors in the Genome of the Collembolan Orchesella cincta.</title>
        <authorList>
            <person name="Faddeeva-Vakhrusheva A."/>
            <person name="Derks M.F."/>
            <person name="Anvar S.Y."/>
            <person name="Agamennone V."/>
            <person name="Suring W."/>
            <person name="Smit S."/>
            <person name="van Straalen N.M."/>
            <person name="Roelofs D."/>
        </authorList>
    </citation>
    <scope>NUCLEOTIDE SEQUENCE [LARGE SCALE GENOMIC DNA]</scope>
    <source>
        <tissue evidence="10">Mixed pool</tissue>
    </source>
</reference>
<dbReference type="Gene3D" id="3.30.160.60">
    <property type="entry name" value="Classic Zinc Finger"/>
    <property type="match status" value="4"/>
</dbReference>
<feature type="domain" description="C2H2-type" evidence="9">
    <location>
        <begin position="94"/>
        <end position="121"/>
    </location>
</feature>
<evidence type="ECO:0000259" key="9">
    <source>
        <dbReference type="PROSITE" id="PS50157"/>
    </source>
</evidence>
<evidence type="ECO:0000256" key="4">
    <source>
        <dbReference type="ARBA" id="ARBA00022771"/>
    </source>
</evidence>
<keyword evidence="2" id="KW-0479">Metal-binding</keyword>
<dbReference type="PANTHER" id="PTHR24394">
    <property type="entry name" value="ZINC FINGER PROTEIN"/>
    <property type="match status" value="1"/>
</dbReference>
<dbReference type="Pfam" id="PF00096">
    <property type="entry name" value="zf-C2H2"/>
    <property type="match status" value="2"/>
</dbReference>
<evidence type="ECO:0000256" key="6">
    <source>
        <dbReference type="ARBA" id="ARBA00023242"/>
    </source>
</evidence>
<evidence type="ECO:0000256" key="3">
    <source>
        <dbReference type="ARBA" id="ARBA00022737"/>
    </source>
</evidence>
<dbReference type="SUPFAM" id="SSF57667">
    <property type="entry name" value="beta-beta-alpha zinc fingers"/>
    <property type="match status" value="3"/>
</dbReference>
<dbReference type="InterPro" id="IPR036236">
    <property type="entry name" value="Znf_C2H2_sf"/>
</dbReference>
<evidence type="ECO:0000256" key="1">
    <source>
        <dbReference type="ARBA" id="ARBA00004123"/>
    </source>
</evidence>
<comment type="subcellular location">
    <subcellularLocation>
        <location evidence="1">Nucleus</location>
    </subcellularLocation>
</comment>
<protein>
    <submittedName>
        <fullName evidence="10">Putative zinc finger protein</fullName>
    </submittedName>
</protein>
<proteinExistence type="predicted"/>
<evidence type="ECO:0000256" key="2">
    <source>
        <dbReference type="ARBA" id="ARBA00022723"/>
    </source>
</evidence>
<dbReference type="Proteomes" id="UP000094527">
    <property type="component" value="Unassembled WGS sequence"/>
</dbReference>
<dbReference type="EMBL" id="LJIJ01001487">
    <property type="protein sequence ID" value="ODM91598.1"/>
    <property type="molecule type" value="Genomic_DNA"/>
</dbReference>
<dbReference type="FunFam" id="3.30.160.60:FF:000145">
    <property type="entry name" value="Zinc finger protein 574"/>
    <property type="match status" value="1"/>
</dbReference>
<sequence>MAGENESSRAALPAQTTETGKVSLNDGTTKESFQYFLSRTNKGNSQHIPRKERQHDPTWGHRRNEVSSTFHVQAKGRSLFWNHITVLTVDPPMFQCEICTKKFKTKAHQKYHKFCQIGDTPFKCELCGKGMIAKSHYEYHLRKHSGELPYVCKICNRRFIAKGKLNTHMMSHTGEKRFVCQQCNREFANSQNLKMHTYIHSGERRFPCTKCPNGEKNFLCNHCGASFSQRNTLDFHLTSHSNNRPHSCGQCTRAFKTTRDLKSIVGLTPECCHSGVRFVKGGSSSESPAPL</sequence>
<keyword evidence="11" id="KW-1185">Reference proteome</keyword>
<feature type="domain" description="C2H2-type" evidence="9">
    <location>
        <begin position="218"/>
        <end position="245"/>
    </location>
</feature>
<gene>
    <name evidence="10" type="ORF">Ocin01_15083</name>
</gene>
<dbReference type="PROSITE" id="PS00028">
    <property type="entry name" value="ZINC_FINGER_C2H2_1"/>
    <property type="match status" value="4"/>
</dbReference>
<feature type="compositionally biased region" description="Polar residues" evidence="8">
    <location>
        <begin position="14"/>
        <end position="26"/>
    </location>
</feature>
<dbReference type="AlphaFoldDB" id="A0A1D2MF28"/>
<dbReference type="InterPro" id="IPR013087">
    <property type="entry name" value="Znf_C2H2_type"/>
</dbReference>
<dbReference type="PROSITE" id="PS50157">
    <property type="entry name" value="ZINC_FINGER_C2H2_2"/>
    <property type="match status" value="5"/>
</dbReference>
<keyword evidence="4 7" id="KW-0863">Zinc-finger</keyword>
<keyword evidence="3" id="KW-0677">Repeat</keyword>
<feature type="domain" description="C2H2-type" evidence="9">
    <location>
        <begin position="150"/>
        <end position="177"/>
    </location>
</feature>
<evidence type="ECO:0000313" key="10">
    <source>
        <dbReference type="EMBL" id="ODM91598.1"/>
    </source>
</evidence>
<dbReference type="OrthoDB" id="6077919at2759"/>
<dbReference type="GO" id="GO:0008270">
    <property type="term" value="F:zinc ion binding"/>
    <property type="evidence" value="ECO:0007669"/>
    <property type="project" value="UniProtKB-KW"/>
</dbReference>
<dbReference type="SMART" id="SM00355">
    <property type="entry name" value="ZnF_C2H2"/>
    <property type="match status" value="5"/>
</dbReference>
<dbReference type="GO" id="GO:0005634">
    <property type="term" value="C:nucleus"/>
    <property type="evidence" value="ECO:0007669"/>
    <property type="project" value="UniProtKB-SubCell"/>
</dbReference>
<evidence type="ECO:0000313" key="11">
    <source>
        <dbReference type="Proteomes" id="UP000094527"/>
    </source>
</evidence>
<comment type="caution">
    <text evidence="10">The sequence shown here is derived from an EMBL/GenBank/DDBJ whole genome shotgun (WGS) entry which is preliminary data.</text>
</comment>
<keyword evidence="5" id="KW-0862">Zinc</keyword>
<dbReference type="OMA" id="THAKETK"/>
<dbReference type="FunFam" id="3.30.160.60:FF:000100">
    <property type="entry name" value="Zinc finger 45-like"/>
    <property type="match status" value="1"/>
</dbReference>
<feature type="compositionally biased region" description="Basic and acidic residues" evidence="8">
    <location>
        <begin position="49"/>
        <end position="62"/>
    </location>
</feature>
<feature type="domain" description="C2H2-type" evidence="9">
    <location>
        <begin position="178"/>
        <end position="205"/>
    </location>
</feature>
<dbReference type="PANTHER" id="PTHR24394:SF29">
    <property type="entry name" value="MYONEURIN"/>
    <property type="match status" value="1"/>
</dbReference>
<feature type="region of interest" description="Disordered" evidence="8">
    <location>
        <begin position="41"/>
        <end position="62"/>
    </location>
</feature>
<dbReference type="FunFam" id="3.30.160.60:FF:000425">
    <property type="entry name" value="PLAG1 like zinc finger 1"/>
    <property type="match status" value="1"/>
</dbReference>